<protein>
    <submittedName>
        <fullName evidence="1">Uncharacterized protein</fullName>
    </submittedName>
</protein>
<keyword evidence="2" id="KW-1185">Reference proteome</keyword>
<accession>A0AA39X1J9</accession>
<dbReference type="SUPFAM" id="SSF57850">
    <property type="entry name" value="RING/U-box"/>
    <property type="match status" value="1"/>
</dbReference>
<organism evidence="1 2">
    <name type="scientific">Lasiodiplodia hormozganensis</name>
    <dbReference type="NCBI Taxonomy" id="869390"/>
    <lineage>
        <taxon>Eukaryota</taxon>
        <taxon>Fungi</taxon>
        <taxon>Dikarya</taxon>
        <taxon>Ascomycota</taxon>
        <taxon>Pezizomycotina</taxon>
        <taxon>Dothideomycetes</taxon>
        <taxon>Dothideomycetes incertae sedis</taxon>
        <taxon>Botryosphaeriales</taxon>
        <taxon>Botryosphaeriaceae</taxon>
        <taxon>Lasiodiplodia</taxon>
    </lineage>
</organism>
<gene>
    <name evidence="1" type="ORF">DIS24_g11085</name>
</gene>
<dbReference type="Proteomes" id="UP001175001">
    <property type="component" value="Unassembled WGS sequence"/>
</dbReference>
<dbReference type="EMBL" id="JAUJDW010000142">
    <property type="protein sequence ID" value="KAK0625599.1"/>
    <property type="molecule type" value="Genomic_DNA"/>
</dbReference>
<proteinExistence type="predicted"/>
<reference evidence="1" key="1">
    <citation type="submission" date="2023-06" db="EMBL/GenBank/DDBJ databases">
        <title>Multi-omics analyses reveal the molecular pathogenesis toolkit of Lasiodiplodia hormozganensis, a cross-kingdom pathogen.</title>
        <authorList>
            <person name="Felix C."/>
            <person name="Meneses R."/>
            <person name="Goncalves M.F.M."/>
            <person name="Tilleman L."/>
            <person name="Duarte A.S."/>
            <person name="Jorrin-Novo J.V."/>
            <person name="Van De Peer Y."/>
            <person name="Deforce D."/>
            <person name="Van Nieuwerburgh F."/>
            <person name="Esteves A.C."/>
            <person name="Alves A."/>
        </authorList>
    </citation>
    <scope>NUCLEOTIDE SEQUENCE</scope>
    <source>
        <strain evidence="1">CBS 339.90</strain>
    </source>
</reference>
<name>A0AA39X1J9_9PEZI</name>
<evidence type="ECO:0000313" key="1">
    <source>
        <dbReference type="EMBL" id="KAK0625599.1"/>
    </source>
</evidence>
<comment type="caution">
    <text evidence="1">The sequence shown here is derived from an EMBL/GenBank/DDBJ whole genome shotgun (WGS) entry which is preliminary data.</text>
</comment>
<dbReference type="AlphaFoldDB" id="A0AA39X1J9"/>
<sequence length="163" mass="18752">MGRTMAYGDERPQYDKNQYFHIPPDASFILGDCTRGKDLENAVQYMHAKYDHPKQFDFIVMDRARQLGLSLVKDSMWSGPCARANEPRFLHPTFTDDRILTCAFGHAYHAVCLEIEINSPRSDDRVFQDRCPQCRRRLFADTARMSWVERLMNASLGGKGLGT</sequence>
<evidence type="ECO:0000313" key="2">
    <source>
        <dbReference type="Proteomes" id="UP001175001"/>
    </source>
</evidence>